<dbReference type="InterPro" id="IPR051855">
    <property type="entry name" value="eIF2B_beta_subunit"/>
</dbReference>
<dbReference type="OrthoDB" id="269919at2759"/>
<sequence length="449" mass="49332">MAQQQPSVNLTPCLRSFLDSLKTTTAENSADQLVSLLKRRQITHPHAIALATIYLLRTAVTTYRTASAVRLLDRVSRIGQQLCDSLPREMIVGNIVRRVLTLIREESEGGRKEARSNESNTALTNAGLSSMMETAHPRTSRAAVHDAASEKALAEALEKTSLRGPGVPAQAPPIISMFHVLAEEEMTATSKKKEQDPDHPKTGDLRAEVIDGINEIIDELSQVDDQIAAYALEHIHSNEVILTYSASRTVQRFLLKAATKRRFTVIHAESYPNHHLDTHAYATGTPALETQANDIMTPETFQKTLADHGVTVILIPDSAVFALMARVNKVILGTHTVLANGGLLAATGSRIIANAAKVHKTPVVVVTGIYKVSPVYPFDPETFIEYGDSSKIIGYEEGDLMERVEVENPLQDYVPPEVIDLYITNVGGFPPSYLYRIVGDHYRQEDIAL</sequence>
<keyword evidence="5" id="KW-0648">Protein biosynthesis</keyword>
<comment type="subunit">
    <text evidence="8">Component of the translation initiation factor 2B (eIF2B) complex which is a heterodecamer of two sets of five different subunits: alpha, beta, gamma, delta and epsilon. Subunits alpha, beta and delta comprise a regulatory subcomplex and subunits epsilon and gamma comprise a catalytic subcomplex. Within the complex, the hexameric regulatory complex resides at the center, with the two heterodimeric catalytic subcomplexes bound on opposite sides.</text>
</comment>
<dbReference type="GO" id="GO:0005085">
    <property type="term" value="F:guanyl-nucleotide exchange factor activity"/>
    <property type="evidence" value="ECO:0007669"/>
    <property type="project" value="EnsemblFungi"/>
</dbReference>
<comment type="similarity">
    <text evidence="2 9">Belongs to the eIF-2B alpha/beta/delta subunits family.</text>
</comment>
<keyword evidence="11" id="KW-1185">Reference proteome</keyword>
<evidence type="ECO:0000256" key="5">
    <source>
        <dbReference type="ARBA" id="ARBA00022917"/>
    </source>
</evidence>
<accession>A0A168D167</accession>
<evidence type="ECO:0000313" key="11">
    <source>
        <dbReference type="Proteomes" id="UP000242877"/>
    </source>
</evidence>
<keyword evidence="4" id="KW-0396">Initiation factor</keyword>
<comment type="caution">
    <text evidence="10">The sequence shown here is derived from an EMBL/GenBank/DDBJ whole genome shotgun (WGS) entry which is preliminary data.</text>
</comment>
<evidence type="ECO:0000256" key="3">
    <source>
        <dbReference type="ARBA" id="ARBA00022490"/>
    </source>
</evidence>
<dbReference type="PANTHER" id="PTHR45859:SF1">
    <property type="entry name" value="TRANSLATION INITIATION FACTOR EIF-2B SUBUNIT BETA"/>
    <property type="match status" value="1"/>
</dbReference>
<dbReference type="GO" id="GO:0005829">
    <property type="term" value="C:cytosol"/>
    <property type="evidence" value="ECO:0007669"/>
    <property type="project" value="UniProtKB-SubCell"/>
</dbReference>
<evidence type="ECO:0000256" key="2">
    <source>
        <dbReference type="ARBA" id="ARBA00007251"/>
    </source>
</evidence>
<dbReference type="AlphaFoldDB" id="A0A168D167"/>
<evidence type="ECO:0000256" key="4">
    <source>
        <dbReference type="ARBA" id="ARBA00022540"/>
    </source>
</evidence>
<dbReference type="GO" id="GO:0005851">
    <property type="term" value="C:eukaryotic translation initiation factor 2B complex"/>
    <property type="evidence" value="ECO:0007669"/>
    <property type="project" value="EnsemblFungi"/>
</dbReference>
<dbReference type="GO" id="GO:0002183">
    <property type="term" value="P:cytoplasmic translational initiation"/>
    <property type="evidence" value="ECO:0007669"/>
    <property type="project" value="EnsemblFungi"/>
</dbReference>
<dbReference type="GO" id="GO:0003743">
    <property type="term" value="F:translation initiation factor activity"/>
    <property type="evidence" value="ECO:0007669"/>
    <property type="project" value="UniProtKB-KW"/>
</dbReference>
<dbReference type="SUPFAM" id="SSF100950">
    <property type="entry name" value="NagB/RpiA/CoA transferase-like"/>
    <property type="match status" value="1"/>
</dbReference>
<dbReference type="InterPro" id="IPR037171">
    <property type="entry name" value="NagB/RpiA_transferase-like"/>
</dbReference>
<gene>
    <name evidence="10" type="ORF">AAP_00894</name>
</gene>
<dbReference type="FunFam" id="3.40.50.10470:FF:000008">
    <property type="entry name" value="Translation initiation factor 2B, beta subunit"/>
    <property type="match status" value="1"/>
</dbReference>
<dbReference type="Gene3D" id="3.40.50.10470">
    <property type="entry name" value="Translation initiation factor eif-2b, domain 2"/>
    <property type="match status" value="1"/>
</dbReference>
<protein>
    <recommendedName>
        <fullName evidence="6">Translation initiation factor eIF2B subunit beta</fullName>
    </recommendedName>
    <alternativeName>
        <fullName evidence="7">eIF2B GDP-GTP exchange factor subunit beta</fullName>
    </alternativeName>
</protein>
<evidence type="ECO:0000256" key="8">
    <source>
        <dbReference type="ARBA" id="ARBA00046432"/>
    </source>
</evidence>
<evidence type="ECO:0000256" key="6">
    <source>
        <dbReference type="ARBA" id="ARBA00044122"/>
    </source>
</evidence>
<dbReference type="InterPro" id="IPR000649">
    <property type="entry name" value="IF-2B-related"/>
</dbReference>
<reference evidence="10 11" key="1">
    <citation type="journal article" date="2016" name="Genome Biol. Evol.">
        <title>Divergent and convergent evolution of fungal pathogenicity.</title>
        <authorList>
            <person name="Shang Y."/>
            <person name="Xiao G."/>
            <person name="Zheng P."/>
            <person name="Cen K."/>
            <person name="Zhan S."/>
            <person name="Wang C."/>
        </authorList>
    </citation>
    <scope>NUCLEOTIDE SEQUENCE [LARGE SCALE GENOMIC DNA]</scope>
    <source>
        <strain evidence="10 11">ARSEF 7405</strain>
    </source>
</reference>
<organism evidence="10 11">
    <name type="scientific">Ascosphaera apis ARSEF 7405</name>
    <dbReference type="NCBI Taxonomy" id="392613"/>
    <lineage>
        <taxon>Eukaryota</taxon>
        <taxon>Fungi</taxon>
        <taxon>Dikarya</taxon>
        <taxon>Ascomycota</taxon>
        <taxon>Pezizomycotina</taxon>
        <taxon>Eurotiomycetes</taxon>
        <taxon>Eurotiomycetidae</taxon>
        <taxon>Onygenales</taxon>
        <taxon>Ascosphaeraceae</taxon>
        <taxon>Ascosphaera</taxon>
    </lineage>
</organism>
<evidence type="ECO:0000256" key="9">
    <source>
        <dbReference type="RuleBase" id="RU003814"/>
    </source>
</evidence>
<evidence type="ECO:0000256" key="7">
    <source>
        <dbReference type="ARBA" id="ARBA00044228"/>
    </source>
</evidence>
<dbReference type="VEuPathDB" id="FungiDB:AAP_00894"/>
<proteinExistence type="inferred from homology"/>
<dbReference type="EMBL" id="AZGZ01000002">
    <property type="protein sequence ID" value="KZZ97251.1"/>
    <property type="molecule type" value="Genomic_DNA"/>
</dbReference>
<dbReference type="InterPro" id="IPR042529">
    <property type="entry name" value="IF_2B-like_C"/>
</dbReference>
<keyword evidence="3" id="KW-0963">Cytoplasm</keyword>
<evidence type="ECO:0000256" key="1">
    <source>
        <dbReference type="ARBA" id="ARBA00004514"/>
    </source>
</evidence>
<dbReference type="Proteomes" id="UP000242877">
    <property type="component" value="Unassembled WGS sequence"/>
</dbReference>
<dbReference type="Pfam" id="PF01008">
    <property type="entry name" value="IF-2B"/>
    <property type="match status" value="2"/>
</dbReference>
<dbReference type="PANTHER" id="PTHR45859">
    <property type="entry name" value="TRANSLATION INITIATION FACTOR EIF-2B SUBUNIT BETA"/>
    <property type="match status" value="1"/>
</dbReference>
<comment type="subcellular location">
    <subcellularLocation>
        <location evidence="1">Cytoplasm</location>
        <location evidence="1">Cytosol</location>
    </subcellularLocation>
</comment>
<name>A0A168D167_9EURO</name>
<dbReference type="GO" id="GO:0006446">
    <property type="term" value="P:regulation of translational initiation"/>
    <property type="evidence" value="ECO:0007669"/>
    <property type="project" value="EnsemblFungi"/>
</dbReference>
<evidence type="ECO:0000313" key="10">
    <source>
        <dbReference type="EMBL" id="KZZ97251.1"/>
    </source>
</evidence>